<feature type="domain" description="2TM" evidence="2">
    <location>
        <begin position="25"/>
        <end position="112"/>
    </location>
</feature>
<evidence type="ECO:0000313" key="4">
    <source>
        <dbReference type="Proteomes" id="UP000028715"/>
    </source>
</evidence>
<accession>A0A085ZIK1</accession>
<dbReference type="STRING" id="362418.IW19_01425"/>
<sequence>MGRSRKRMYEEYSQEFTSDESFNAAYKKVRRIKRFYSHLKIYIIVNLIIIVSSLNRGFFGREITHNGLLDWDTYSTAIFWGIGLAIHAISVFGGDLFFNNEWEQRKIQEYMKKEQGNTNKWQ</sequence>
<keyword evidence="1" id="KW-0812">Transmembrane</keyword>
<protein>
    <recommendedName>
        <fullName evidence="2">2TM domain-containing protein</fullName>
    </recommendedName>
</protein>
<dbReference type="InterPro" id="IPR025698">
    <property type="entry name" value="2TM_dom"/>
</dbReference>
<dbReference type="AlphaFoldDB" id="A0A085ZIK1"/>
<evidence type="ECO:0000313" key="3">
    <source>
        <dbReference type="EMBL" id="KFF04265.1"/>
    </source>
</evidence>
<feature type="transmembrane region" description="Helical" evidence="1">
    <location>
        <begin position="78"/>
        <end position="98"/>
    </location>
</feature>
<feature type="transmembrane region" description="Helical" evidence="1">
    <location>
        <begin position="39"/>
        <end position="58"/>
    </location>
</feature>
<keyword evidence="1" id="KW-0472">Membrane</keyword>
<dbReference type="Pfam" id="PF13239">
    <property type="entry name" value="2TM"/>
    <property type="match status" value="1"/>
</dbReference>
<dbReference type="Proteomes" id="UP000028715">
    <property type="component" value="Unassembled WGS sequence"/>
</dbReference>
<keyword evidence="4" id="KW-1185">Reference proteome</keyword>
<name>A0A085ZIK1_9FLAO</name>
<organism evidence="3 4">
    <name type="scientific">Flavobacterium reichenbachii</name>
    <dbReference type="NCBI Taxonomy" id="362418"/>
    <lineage>
        <taxon>Bacteria</taxon>
        <taxon>Pseudomonadati</taxon>
        <taxon>Bacteroidota</taxon>
        <taxon>Flavobacteriia</taxon>
        <taxon>Flavobacteriales</taxon>
        <taxon>Flavobacteriaceae</taxon>
        <taxon>Flavobacterium</taxon>
    </lineage>
</organism>
<comment type="caution">
    <text evidence="3">The sequence shown here is derived from an EMBL/GenBank/DDBJ whole genome shotgun (WGS) entry which is preliminary data.</text>
</comment>
<evidence type="ECO:0000256" key="1">
    <source>
        <dbReference type="SAM" id="Phobius"/>
    </source>
</evidence>
<dbReference type="eggNOG" id="ENOG5033C6D">
    <property type="taxonomic scope" value="Bacteria"/>
</dbReference>
<proteinExistence type="predicted"/>
<reference evidence="3 4" key="1">
    <citation type="submission" date="2014-07" db="EMBL/GenBank/DDBJ databases">
        <title>Genome of Flavobacterium reichenbachii LMG 25512.</title>
        <authorList>
            <person name="Stropko S.J."/>
            <person name="Pipes S.E."/>
            <person name="Newman J.D."/>
        </authorList>
    </citation>
    <scope>NUCLEOTIDE SEQUENCE [LARGE SCALE GENOMIC DNA]</scope>
    <source>
        <strain evidence="3 4">LMG 25512</strain>
    </source>
</reference>
<keyword evidence="1" id="KW-1133">Transmembrane helix</keyword>
<gene>
    <name evidence="3" type="ORF">IW19_01425</name>
</gene>
<dbReference type="OrthoDB" id="1495672at2"/>
<dbReference type="RefSeq" id="WP_035680291.1">
    <property type="nucleotide sequence ID" value="NZ_JPRL01000001.1"/>
</dbReference>
<evidence type="ECO:0000259" key="2">
    <source>
        <dbReference type="Pfam" id="PF13239"/>
    </source>
</evidence>
<dbReference type="EMBL" id="JPRL01000001">
    <property type="protein sequence ID" value="KFF04265.1"/>
    <property type="molecule type" value="Genomic_DNA"/>
</dbReference>